<evidence type="ECO:0008006" key="4">
    <source>
        <dbReference type="Google" id="ProtNLM"/>
    </source>
</evidence>
<evidence type="ECO:0000259" key="1">
    <source>
        <dbReference type="Pfam" id="PF13204"/>
    </source>
</evidence>
<dbReference type="InterPro" id="IPR032260">
    <property type="entry name" value="DUF5060"/>
</dbReference>
<gene>
    <name evidence="3" type="ORF">S12H4_50141</name>
</gene>
<dbReference type="EMBL" id="BARW01031537">
    <property type="protein sequence ID" value="GAJ03891.1"/>
    <property type="molecule type" value="Genomic_DNA"/>
</dbReference>
<evidence type="ECO:0000259" key="2">
    <source>
        <dbReference type="Pfam" id="PF16586"/>
    </source>
</evidence>
<dbReference type="AlphaFoldDB" id="X1UVH3"/>
<protein>
    <recommendedName>
        <fullName evidence="4">DUF4038 domain-containing protein</fullName>
    </recommendedName>
</protein>
<dbReference type="Gene3D" id="2.60.40.10">
    <property type="entry name" value="Immunoglobulins"/>
    <property type="match status" value="1"/>
</dbReference>
<feature type="non-terminal residue" evidence="3">
    <location>
        <position position="245"/>
    </location>
</feature>
<dbReference type="PANTHER" id="PTHR37836:SF3">
    <property type="entry name" value="ENDOGLUCANASE"/>
    <property type="match status" value="1"/>
</dbReference>
<organism evidence="3">
    <name type="scientific">marine sediment metagenome</name>
    <dbReference type="NCBI Taxonomy" id="412755"/>
    <lineage>
        <taxon>unclassified sequences</taxon>
        <taxon>metagenomes</taxon>
        <taxon>ecological metagenomes</taxon>
    </lineage>
</organism>
<feature type="non-terminal residue" evidence="3">
    <location>
        <position position="1"/>
    </location>
</feature>
<dbReference type="InterPro" id="IPR013783">
    <property type="entry name" value="Ig-like_fold"/>
</dbReference>
<comment type="caution">
    <text evidence="3">The sequence shown here is derived from an EMBL/GenBank/DDBJ whole genome shotgun (WGS) entry which is preliminary data.</text>
</comment>
<reference evidence="3" key="1">
    <citation type="journal article" date="2014" name="Front. Microbiol.">
        <title>High frequency of phylogenetically diverse reductive dehalogenase-homologous genes in deep subseafloor sedimentary metagenomes.</title>
        <authorList>
            <person name="Kawai M."/>
            <person name="Futagami T."/>
            <person name="Toyoda A."/>
            <person name="Takaki Y."/>
            <person name="Nishi S."/>
            <person name="Hori S."/>
            <person name="Arai W."/>
            <person name="Tsubouchi T."/>
            <person name="Morono Y."/>
            <person name="Uchiyama I."/>
            <person name="Ito T."/>
            <person name="Fujiyama A."/>
            <person name="Inagaki F."/>
            <person name="Takami H."/>
        </authorList>
    </citation>
    <scope>NUCLEOTIDE SEQUENCE</scope>
    <source>
        <strain evidence="3">Expedition CK06-06</strain>
    </source>
</reference>
<name>X1UVH3_9ZZZZ</name>
<feature type="domain" description="DUF5060" evidence="2">
    <location>
        <begin position="2"/>
        <end position="43"/>
    </location>
</feature>
<feature type="domain" description="Apiosidase-like catalytic" evidence="1">
    <location>
        <begin position="79"/>
        <end position="228"/>
    </location>
</feature>
<proteinExistence type="predicted"/>
<dbReference type="Gene3D" id="3.20.20.80">
    <property type="entry name" value="Glycosidases"/>
    <property type="match status" value="1"/>
</dbReference>
<sequence length="245" mass="28156">ALDVIFTDPSGDEHLTPAFWAGEQTWRVRYASSKMGTHHWRSICSDISNSGLHGQEGVLEVTSYEGDNPLLHHGPLRVSSNRRYLEHRDGTPFFWLGDTWWTGLCSRLRWPGDFYTLTTDRVQKGFSVIQIVAGLYPDMPSFDKRGANEAGFPWEKNFTGINPAYFDMADLRIHHLVQKGLTPCIVACWGYFLVWMGVEKMKQHWRYLVARYGAYPVVWCLAGEATMPFYLSKEPEKDRESQKKG</sequence>
<dbReference type="InterPro" id="IPR025277">
    <property type="entry name" value="Apiosidase-like_cat_dom"/>
</dbReference>
<dbReference type="PANTHER" id="PTHR37836">
    <property type="entry name" value="LMO1036 PROTEIN"/>
    <property type="match status" value="1"/>
</dbReference>
<accession>X1UVH3</accession>
<dbReference type="Pfam" id="PF13204">
    <property type="entry name" value="Apiosidase"/>
    <property type="match status" value="1"/>
</dbReference>
<dbReference type="Pfam" id="PF16586">
    <property type="entry name" value="DUF5060"/>
    <property type="match status" value="1"/>
</dbReference>
<evidence type="ECO:0000313" key="3">
    <source>
        <dbReference type="EMBL" id="GAJ03891.1"/>
    </source>
</evidence>